<proteinExistence type="inferred from homology"/>
<dbReference type="Gene3D" id="3.40.1440.10">
    <property type="entry name" value="GIY-YIG endonuclease"/>
    <property type="match status" value="1"/>
</dbReference>
<evidence type="ECO:0000256" key="1">
    <source>
        <dbReference type="ARBA" id="ARBA00007435"/>
    </source>
</evidence>
<gene>
    <name evidence="3" type="ORF">JKKLCJKK_01077</name>
</gene>
<dbReference type="EMBL" id="CABWIC010000011">
    <property type="protein sequence ID" value="VWL98431.1"/>
    <property type="molecule type" value="Genomic_DNA"/>
</dbReference>
<dbReference type="CDD" id="cd06561">
    <property type="entry name" value="AlkD_like"/>
    <property type="match status" value="1"/>
</dbReference>
<dbReference type="Gene3D" id="1.25.10.90">
    <property type="match status" value="1"/>
</dbReference>
<dbReference type="PANTHER" id="PTHR34477:SF1">
    <property type="entry name" value="UPF0213 PROTEIN YHBQ"/>
    <property type="match status" value="1"/>
</dbReference>
<dbReference type="Proteomes" id="UP000405524">
    <property type="component" value="Unassembled WGS sequence"/>
</dbReference>
<comment type="similarity">
    <text evidence="1">Belongs to the UPF0213 family.</text>
</comment>
<organism evidence="3 4">
    <name type="scientific">Collinsella intestinalis</name>
    <dbReference type="NCBI Taxonomy" id="147207"/>
    <lineage>
        <taxon>Bacteria</taxon>
        <taxon>Bacillati</taxon>
        <taxon>Actinomycetota</taxon>
        <taxon>Coriobacteriia</taxon>
        <taxon>Coriobacteriales</taxon>
        <taxon>Coriobacteriaceae</taxon>
        <taxon>Collinsella</taxon>
    </lineage>
</organism>
<dbReference type="AlphaFoldDB" id="A0A5K1J633"/>
<feature type="domain" description="GIY-YIG" evidence="2">
    <location>
        <begin position="129"/>
        <end position="204"/>
    </location>
</feature>
<dbReference type="InterPro" id="IPR050190">
    <property type="entry name" value="UPF0213_domain"/>
</dbReference>
<protein>
    <submittedName>
        <fullName evidence="3">DNA alkylation repair enzyme</fullName>
    </submittedName>
</protein>
<dbReference type="Pfam" id="PF08713">
    <property type="entry name" value="DNA_alkylation"/>
    <property type="match status" value="1"/>
</dbReference>
<dbReference type="InterPro" id="IPR016024">
    <property type="entry name" value="ARM-type_fold"/>
</dbReference>
<dbReference type="CDD" id="cd10456">
    <property type="entry name" value="GIY-YIG_UPF0213"/>
    <property type="match status" value="1"/>
</dbReference>
<accession>A0A5K1J633</accession>
<dbReference type="PANTHER" id="PTHR34477">
    <property type="entry name" value="UPF0213 PROTEIN YHBQ"/>
    <property type="match status" value="1"/>
</dbReference>
<dbReference type="InterPro" id="IPR014825">
    <property type="entry name" value="DNA_alkylation"/>
</dbReference>
<sequence>MSCIMTRSKPPDESASRTRCPVRVFSFENSANRAPPRVMATTSVSKMDASVWGMLLAEVRLLPTMSIERIESLPCEGCIKPVNPFIVAVVIRANELPRAEAARLVLQGRGRARSAVRAEFEKGVQMSPFDHYMYVLACGDGSLYTGYATDVQARLAAHQSGRGAKYTKSHAPVSLVSQARFYSKARAMSAEAHFKRLSREQKDKLLERSKLEPLEDVLRRELPGFGEDTAAEFVCRSLASHVDPNYAAFMRPLVPTVDPRRLVGVRTPQLRKIARELYRRDDASDFMRSLPHVLFEENQVHAFTIGMEREYERAIELYDLFLPYVDNWATCDQLPARVLAEQPARTLECVRRWMSSGHGFTVRFGIGALMRLFLDDLFEPRFAAMVAAARMPGSPERPEPESDAYYVDMMRAWYFAEALVRQPMAAWPYVERRDECALLDEWTRRKAIQKACESRRISVEAKERLRSFR</sequence>
<dbReference type="Pfam" id="PF01541">
    <property type="entry name" value="GIY-YIG"/>
    <property type="match status" value="1"/>
</dbReference>
<dbReference type="SUPFAM" id="SSF82771">
    <property type="entry name" value="GIY-YIG endonuclease"/>
    <property type="match status" value="1"/>
</dbReference>
<dbReference type="InterPro" id="IPR035901">
    <property type="entry name" value="GIY-YIG_endonuc_sf"/>
</dbReference>
<dbReference type="InterPro" id="IPR000305">
    <property type="entry name" value="GIY-YIG_endonuc"/>
</dbReference>
<dbReference type="SUPFAM" id="SSF48371">
    <property type="entry name" value="ARM repeat"/>
    <property type="match status" value="1"/>
</dbReference>
<evidence type="ECO:0000313" key="4">
    <source>
        <dbReference type="Proteomes" id="UP000405524"/>
    </source>
</evidence>
<dbReference type="PROSITE" id="PS50164">
    <property type="entry name" value="GIY_YIG"/>
    <property type="match status" value="1"/>
</dbReference>
<reference evidence="3 4" key="1">
    <citation type="submission" date="2019-10" db="EMBL/GenBank/DDBJ databases">
        <authorList>
            <person name="Wolf R A."/>
        </authorList>
    </citation>
    <scope>NUCLEOTIDE SEQUENCE [LARGE SCALE GENOMIC DNA]</scope>
    <source>
        <strain evidence="3">Collinsella_intestinalis_DSM_13632</strain>
    </source>
</reference>
<evidence type="ECO:0000259" key="2">
    <source>
        <dbReference type="PROSITE" id="PS50164"/>
    </source>
</evidence>
<name>A0A5K1J633_9ACTN</name>
<evidence type="ECO:0000313" key="3">
    <source>
        <dbReference type="EMBL" id="VWL98431.1"/>
    </source>
</evidence>